<dbReference type="Proteomes" id="UP000694388">
    <property type="component" value="Unplaced"/>
</dbReference>
<sequence length="171" mass="19203">MAGELNSHLAFILLMFLLQSSYSTARHLPEDVIAVLLEAAGERLPAPNYYSVQQVNEFREWRNTSFATVTIKQRMCFPEEQNNQKRCSFGTDSRLQDTYMCQAWMTMTDSGPFIRSMICESKDFNKKAGAINEPLSRIGKRSVCSGPTRQPGCTTSMGHPPSKNEPNKSPA</sequence>
<keyword evidence="4" id="KW-1185">Reference proteome</keyword>
<name>A0A8C4NLZ7_EPTBU</name>
<evidence type="ECO:0000313" key="3">
    <source>
        <dbReference type="Ensembl" id="ENSEBUP00000005105.1"/>
    </source>
</evidence>
<reference evidence="3" key="2">
    <citation type="submission" date="2025-09" db="UniProtKB">
        <authorList>
            <consortium name="Ensembl"/>
        </authorList>
    </citation>
    <scope>IDENTIFICATION</scope>
</reference>
<evidence type="ECO:0000256" key="1">
    <source>
        <dbReference type="SAM" id="MobiDB-lite"/>
    </source>
</evidence>
<feature type="region of interest" description="Disordered" evidence="1">
    <location>
        <begin position="139"/>
        <end position="171"/>
    </location>
</feature>
<reference evidence="3" key="1">
    <citation type="submission" date="2025-08" db="UniProtKB">
        <authorList>
            <consortium name="Ensembl"/>
        </authorList>
    </citation>
    <scope>IDENTIFICATION</scope>
</reference>
<evidence type="ECO:0000256" key="2">
    <source>
        <dbReference type="SAM" id="SignalP"/>
    </source>
</evidence>
<feature type="signal peptide" evidence="2">
    <location>
        <begin position="1"/>
        <end position="25"/>
    </location>
</feature>
<proteinExistence type="predicted"/>
<feature type="compositionally biased region" description="Polar residues" evidence="1">
    <location>
        <begin position="145"/>
        <end position="157"/>
    </location>
</feature>
<evidence type="ECO:0000313" key="4">
    <source>
        <dbReference type="Proteomes" id="UP000694388"/>
    </source>
</evidence>
<organism evidence="3 4">
    <name type="scientific">Eptatretus burgeri</name>
    <name type="common">Inshore hagfish</name>
    <dbReference type="NCBI Taxonomy" id="7764"/>
    <lineage>
        <taxon>Eukaryota</taxon>
        <taxon>Metazoa</taxon>
        <taxon>Chordata</taxon>
        <taxon>Craniata</taxon>
        <taxon>Vertebrata</taxon>
        <taxon>Cyclostomata</taxon>
        <taxon>Myxini</taxon>
        <taxon>Myxiniformes</taxon>
        <taxon>Myxinidae</taxon>
        <taxon>Eptatretinae</taxon>
        <taxon>Eptatretus</taxon>
    </lineage>
</organism>
<protein>
    <submittedName>
        <fullName evidence="3">Uncharacterized protein</fullName>
    </submittedName>
</protein>
<dbReference type="AlphaFoldDB" id="A0A8C4NLZ7"/>
<feature type="chain" id="PRO_5034290203" evidence="2">
    <location>
        <begin position="26"/>
        <end position="171"/>
    </location>
</feature>
<dbReference type="Ensembl" id="ENSEBUT00000005543.1">
    <property type="protein sequence ID" value="ENSEBUP00000005105.1"/>
    <property type="gene ID" value="ENSEBUG00000003520.1"/>
</dbReference>
<keyword evidence="2" id="KW-0732">Signal</keyword>
<accession>A0A8C4NLZ7</accession>